<evidence type="ECO:0000256" key="2">
    <source>
        <dbReference type="ARBA" id="ARBA00022793"/>
    </source>
</evidence>
<evidence type="ECO:0008006" key="12">
    <source>
        <dbReference type="Google" id="ProtNLM"/>
    </source>
</evidence>
<evidence type="ECO:0000256" key="3">
    <source>
        <dbReference type="ARBA" id="ARBA00022813"/>
    </source>
</evidence>
<accession>A0A255ZZG5</accession>
<evidence type="ECO:0000256" key="8">
    <source>
        <dbReference type="ARBA" id="ARBA00023270"/>
    </source>
</evidence>
<keyword evidence="2" id="KW-0210">Decarboxylase</keyword>
<keyword evidence="4" id="KW-0745">Spermidine biosynthesis</keyword>
<protein>
    <recommendedName>
        <fullName evidence="12">Adenosylmethionine decarboxylase</fullName>
    </recommendedName>
</protein>
<keyword evidence="8" id="KW-0704">Schiff base</keyword>
<evidence type="ECO:0000313" key="10">
    <source>
        <dbReference type="EMBL" id="OYQ46779.1"/>
    </source>
</evidence>
<dbReference type="InterPro" id="IPR016067">
    <property type="entry name" value="S-AdoMet_deCO2ase_core"/>
</dbReference>
<dbReference type="AlphaFoldDB" id="A0A255ZZG5"/>
<comment type="caution">
    <text evidence="10">The sequence shown here is derived from an EMBL/GenBank/DDBJ whole genome shotgun (WGS) entry which is preliminary data.</text>
</comment>
<evidence type="ECO:0000256" key="7">
    <source>
        <dbReference type="ARBA" id="ARBA00023239"/>
    </source>
</evidence>
<dbReference type="RefSeq" id="WP_094485504.1">
    <property type="nucleotide sequence ID" value="NZ_NOXX01000159.1"/>
</dbReference>
<dbReference type="SUPFAM" id="SSF56276">
    <property type="entry name" value="S-adenosylmethionine decarboxylase"/>
    <property type="match status" value="1"/>
</dbReference>
<evidence type="ECO:0000256" key="4">
    <source>
        <dbReference type="ARBA" id="ARBA00023066"/>
    </source>
</evidence>
<dbReference type="GO" id="GO:0004014">
    <property type="term" value="F:adenosylmethionine decarboxylase activity"/>
    <property type="evidence" value="ECO:0007669"/>
    <property type="project" value="InterPro"/>
</dbReference>
<evidence type="ECO:0000256" key="6">
    <source>
        <dbReference type="ARBA" id="ARBA00023145"/>
    </source>
</evidence>
<comment type="cofactor">
    <cofactor evidence="1">
        <name>pyruvate</name>
        <dbReference type="ChEBI" id="CHEBI:15361"/>
    </cofactor>
</comment>
<dbReference type="Pfam" id="PF02675">
    <property type="entry name" value="AdoMet_dc"/>
    <property type="match status" value="1"/>
</dbReference>
<evidence type="ECO:0000313" key="11">
    <source>
        <dbReference type="Proteomes" id="UP000216035"/>
    </source>
</evidence>
<dbReference type="Gene3D" id="3.60.90.10">
    <property type="entry name" value="S-adenosylmethionine decarboxylase"/>
    <property type="match status" value="1"/>
</dbReference>
<reference evidence="10 11" key="1">
    <citation type="submission" date="2017-07" db="EMBL/GenBank/DDBJ databases">
        <title>Flavobacterium cyanobacteriorum sp. nov., isolated from cyanobacterial aggregates in a eutrophic lake.</title>
        <authorList>
            <person name="Cai H."/>
        </authorList>
    </citation>
    <scope>NUCLEOTIDE SEQUENCE [LARGE SCALE GENOMIC DNA]</scope>
    <source>
        <strain evidence="10 11">TH167</strain>
    </source>
</reference>
<dbReference type="PANTHER" id="PTHR33866:SF2">
    <property type="entry name" value="S-ADENOSYLMETHIONINE DECARBOXYLASE PROENZYME"/>
    <property type="match status" value="1"/>
</dbReference>
<dbReference type="OrthoDB" id="9793120at2"/>
<keyword evidence="11" id="KW-1185">Reference proteome</keyword>
<evidence type="ECO:0000256" key="9">
    <source>
        <dbReference type="ARBA" id="ARBA00023317"/>
    </source>
</evidence>
<dbReference type="GO" id="GO:0005829">
    <property type="term" value="C:cytosol"/>
    <property type="evidence" value="ECO:0007669"/>
    <property type="project" value="TreeGrafter"/>
</dbReference>
<keyword evidence="6" id="KW-0865">Zymogen</keyword>
<name>A0A255ZZG5_9FLAO</name>
<dbReference type="EMBL" id="NOXX01000159">
    <property type="protein sequence ID" value="OYQ46779.1"/>
    <property type="molecule type" value="Genomic_DNA"/>
</dbReference>
<dbReference type="GO" id="GO:0008295">
    <property type="term" value="P:spermidine biosynthetic process"/>
    <property type="evidence" value="ECO:0007669"/>
    <property type="project" value="UniProtKB-KW"/>
</dbReference>
<proteinExistence type="predicted"/>
<organism evidence="10 11">
    <name type="scientific">Flavobacterium aurantiibacter</name>
    <dbReference type="NCBI Taxonomy" id="2023067"/>
    <lineage>
        <taxon>Bacteria</taxon>
        <taxon>Pseudomonadati</taxon>
        <taxon>Bacteroidota</taxon>
        <taxon>Flavobacteriia</taxon>
        <taxon>Flavobacteriales</taxon>
        <taxon>Flavobacteriaceae</taxon>
        <taxon>Flavobacterium</taxon>
    </lineage>
</organism>
<evidence type="ECO:0000256" key="5">
    <source>
        <dbReference type="ARBA" id="ARBA00023115"/>
    </source>
</evidence>
<keyword evidence="5" id="KW-0620">Polyamine biosynthesis</keyword>
<dbReference type="Proteomes" id="UP000216035">
    <property type="component" value="Unassembled WGS sequence"/>
</dbReference>
<evidence type="ECO:0000256" key="1">
    <source>
        <dbReference type="ARBA" id="ARBA00001928"/>
    </source>
</evidence>
<dbReference type="PANTHER" id="PTHR33866">
    <property type="entry name" value="S-ADENOSYLMETHIONINE DECARBOXYLASE PROENZYME"/>
    <property type="match status" value="1"/>
</dbReference>
<dbReference type="InterPro" id="IPR003826">
    <property type="entry name" value="AdoMetDC_fam_prok"/>
</dbReference>
<keyword evidence="9" id="KW-0670">Pyruvate</keyword>
<keyword evidence="3" id="KW-0068">Autocatalytic cleavage</keyword>
<keyword evidence="7" id="KW-0456">Lyase</keyword>
<sequence length="121" mass="13833">MTDFSTYSPGLHALCRFEQIAAEKLTQLDAFHGFTQDLCADLGLEIVGASSFVFENQSYTASYCLKESHICVHTWPEFQLLTLDVYLCNFLQDNSDKVRAVVEKYRTFFAAHEVSISEVYR</sequence>
<gene>
    <name evidence="10" type="ORF">CHX27_04140</name>
</gene>